<dbReference type="Pfam" id="PF25534">
    <property type="entry name" value="DUF7918"/>
    <property type="match status" value="1"/>
</dbReference>
<dbReference type="AlphaFoldDB" id="A0A9W8ZFI8"/>
<evidence type="ECO:0000313" key="4">
    <source>
        <dbReference type="Proteomes" id="UP001140510"/>
    </source>
</evidence>
<evidence type="ECO:0000256" key="1">
    <source>
        <dbReference type="SAM" id="MobiDB-lite"/>
    </source>
</evidence>
<feature type="domain" description="DUF7918" evidence="2">
    <location>
        <begin position="9"/>
        <end position="54"/>
    </location>
</feature>
<sequence length="148" mass="16148">MGVHSDVSGLKAEVVVDGKVLHEYEDKDLTSPPKTGVQYVEAQVGAQFSLEQELIGLIKQYRGKNDALTDYSTKRLQMLLKFYKVSVAMMSASAADGIHDQDTESTPVKPETAHTGNCKAGIKREHEDIGTGRGGQKRSKPKIIVFDG</sequence>
<dbReference type="Proteomes" id="UP001140510">
    <property type="component" value="Unassembled WGS sequence"/>
</dbReference>
<accession>A0A9W8ZFI8</accession>
<keyword evidence="4" id="KW-1185">Reference proteome</keyword>
<name>A0A9W8ZFI8_9PLEO</name>
<feature type="region of interest" description="Disordered" evidence="1">
    <location>
        <begin position="98"/>
        <end position="148"/>
    </location>
</feature>
<comment type="caution">
    <text evidence="3">The sequence shown here is derived from an EMBL/GenBank/DDBJ whole genome shotgun (WGS) entry which is preliminary data.</text>
</comment>
<evidence type="ECO:0000259" key="2">
    <source>
        <dbReference type="Pfam" id="PF25534"/>
    </source>
</evidence>
<protein>
    <recommendedName>
        <fullName evidence="2">DUF7918 domain-containing protein</fullName>
    </recommendedName>
</protein>
<dbReference type="EMBL" id="JAPEVA010000030">
    <property type="protein sequence ID" value="KAJ4405957.1"/>
    <property type="molecule type" value="Genomic_DNA"/>
</dbReference>
<dbReference type="OrthoDB" id="3364132at2759"/>
<proteinExistence type="predicted"/>
<gene>
    <name evidence="3" type="ORF">N0V91_004841</name>
</gene>
<dbReference type="InterPro" id="IPR057678">
    <property type="entry name" value="DUF7918"/>
</dbReference>
<organism evidence="3 4">
    <name type="scientific">Didymella pomorum</name>
    <dbReference type="NCBI Taxonomy" id="749634"/>
    <lineage>
        <taxon>Eukaryota</taxon>
        <taxon>Fungi</taxon>
        <taxon>Dikarya</taxon>
        <taxon>Ascomycota</taxon>
        <taxon>Pezizomycotina</taxon>
        <taxon>Dothideomycetes</taxon>
        <taxon>Pleosporomycetidae</taxon>
        <taxon>Pleosporales</taxon>
        <taxon>Pleosporineae</taxon>
        <taxon>Didymellaceae</taxon>
        <taxon>Didymella</taxon>
    </lineage>
</organism>
<evidence type="ECO:0000313" key="3">
    <source>
        <dbReference type="EMBL" id="KAJ4405957.1"/>
    </source>
</evidence>
<reference evidence="3" key="1">
    <citation type="submission" date="2022-10" db="EMBL/GenBank/DDBJ databases">
        <title>Tapping the CABI collections for fungal endophytes: first genome assemblies for Collariella, Neodidymelliopsis, Ascochyta clinopodiicola, Didymella pomorum, Didymosphaeria variabile, Neocosmospora piperis and Neocucurbitaria cava.</title>
        <authorList>
            <person name="Hill R."/>
        </authorList>
    </citation>
    <scope>NUCLEOTIDE SEQUENCE</scope>
    <source>
        <strain evidence="3">IMI 355091</strain>
    </source>
</reference>